<dbReference type="EMBL" id="VBWN01000008">
    <property type="protein sequence ID" value="TLF40312.1"/>
    <property type="molecule type" value="Genomic_DNA"/>
</dbReference>
<comment type="caution">
    <text evidence="1">The sequence shown here is derived from an EMBL/GenBank/DDBJ whole genome shotgun (WGS) entry which is preliminary data.</text>
</comment>
<organism evidence="1 2">
    <name type="scientific">Lacticaseibacillus zeae</name>
    <name type="common">Lactobacillus zeae</name>
    <dbReference type="NCBI Taxonomy" id="57037"/>
    <lineage>
        <taxon>Bacteria</taxon>
        <taxon>Bacillati</taxon>
        <taxon>Bacillota</taxon>
        <taxon>Bacilli</taxon>
        <taxon>Lactobacillales</taxon>
        <taxon>Lactobacillaceae</taxon>
        <taxon>Lacticaseibacillus</taxon>
    </lineage>
</organism>
<reference evidence="1 2" key="1">
    <citation type="submission" date="2019-05" db="EMBL/GenBank/DDBJ databases">
        <title>Genome-based reclassification of Lactobacillus casei as Lactobacillus casei subsp. casei. subsp.nov., description of Lactobacillus casei subsp. zeae subsp. nov., and emended description of Lactobacillus casei.</title>
        <authorList>
            <person name="Huang C.-H."/>
        </authorList>
    </citation>
    <scope>NUCLEOTIDE SEQUENCE [LARGE SCALE GENOMIC DNA]</scope>
    <source>
        <strain evidence="1 2">CRBIP24.58</strain>
    </source>
</reference>
<evidence type="ECO:0000313" key="1">
    <source>
        <dbReference type="EMBL" id="TLF40312.1"/>
    </source>
</evidence>
<proteinExistence type="predicted"/>
<name>A0A5R8LSS7_LACZE</name>
<gene>
    <name evidence="1" type="ORF">FEI14_10930</name>
</gene>
<dbReference type="RefSeq" id="WP_075760744.1">
    <property type="nucleotide sequence ID" value="NZ_CP074379.1"/>
</dbReference>
<protein>
    <submittedName>
        <fullName evidence="1">Uncharacterized protein</fullName>
    </submittedName>
</protein>
<evidence type="ECO:0000313" key="2">
    <source>
        <dbReference type="Proteomes" id="UP000307781"/>
    </source>
</evidence>
<accession>A0A5R8LSS7</accession>
<dbReference type="Proteomes" id="UP000307781">
    <property type="component" value="Unassembled WGS sequence"/>
</dbReference>
<dbReference type="AlphaFoldDB" id="A0A5R8LSS7"/>
<sequence length="73" mass="8315">MLKINRSGVRNFLTGAARILDLGGTINRREWADKQGLKFVETDNEINDAWETVGKLMVDQFGDSENEFCDDLH</sequence>